<evidence type="ECO:0000313" key="2">
    <source>
        <dbReference type="EMBL" id="MBW87334.1"/>
    </source>
</evidence>
<proteinExistence type="predicted"/>
<accession>A0A2P2J1I9</accession>
<evidence type="ECO:0000313" key="1">
    <source>
        <dbReference type="EMBL" id="MBW87333.1"/>
    </source>
</evidence>
<reference evidence="1" key="1">
    <citation type="submission" date="2018-02" db="EMBL/GenBank/DDBJ databases">
        <title>Rhizophora mucronata_Transcriptome.</title>
        <authorList>
            <person name="Meera S.P."/>
            <person name="Sreeshan A."/>
            <person name="Augustine A."/>
        </authorList>
    </citation>
    <scope>NUCLEOTIDE SEQUENCE</scope>
    <source>
        <tissue evidence="1">Leaf</tissue>
    </source>
</reference>
<name>A0A2P2J1I9_RHIMU</name>
<dbReference type="EMBL" id="GGEC01006850">
    <property type="protein sequence ID" value="MBW87333.1"/>
    <property type="molecule type" value="Transcribed_RNA"/>
</dbReference>
<dbReference type="EMBL" id="GGEC01006851">
    <property type="protein sequence ID" value="MBW87334.1"/>
    <property type="molecule type" value="Transcribed_RNA"/>
</dbReference>
<dbReference type="AlphaFoldDB" id="A0A2P2J1I9"/>
<sequence length="45" mass="5425">MTVAFSRPCKFLVYKSMKDVTKRFNMKNNFGSILEERIIRFDIYS</sequence>
<protein>
    <submittedName>
        <fullName evidence="1 2">Beta-galactosidase</fullName>
    </submittedName>
</protein>
<organism evidence="1">
    <name type="scientific">Rhizophora mucronata</name>
    <name type="common">Asiatic mangrove</name>
    <dbReference type="NCBI Taxonomy" id="61149"/>
    <lineage>
        <taxon>Eukaryota</taxon>
        <taxon>Viridiplantae</taxon>
        <taxon>Streptophyta</taxon>
        <taxon>Embryophyta</taxon>
        <taxon>Tracheophyta</taxon>
        <taxon>Spermatophyta</taxon>
        <taxon>Magnoliopsida</taxon>
        <taxon>eudicotyledons</taxon>
        <taxon>Gunneridae</taxon>
        <taxon>Pentapetalae</taxon>
        <taxon>rosids</taxon>
        <taxon>fabids</taxon>
        <taxon>Malpighiales</taxon>
        <taxon>Rhizophoraceae</taxon>
        <taxon>Rhizophora</taxon>
    </lineage>
</organism>